<dbReference type="GO" id="GO:0032259">
    <property type="term" value="P:methylation"/>
    <property type="evidence" value="ECO:0007669"/>
    <property type="project" value="UniProtKB-KW"/>
</dbReference>
<dbReference type="AlphaFoldDB" id="A0A7H4N184"/>
<name>A0A7H4N184_9ENTR</name>
<dbReference type="Gene3D" id="3.40.50.150">
    <property type="entry name" value="Vaccinia Virus protein VP39"/>
    <property type="match status" value="1"/>
</dbReference>
<dbReference type="EMBL" id="UGMS01000001">
    <property type="protein sequence ID" value="STV74348.1"/>
    <property type="molecule type" value="Genomic_DNA"/>
</dbReference>
<gene>
    <name evidence="2" type="ORF">NCTC11685_01003</name>
</gene>
<dbReference type="Pfam" id="PF08241">
    <property type="entry name" value="Methyltransf_11"/>
    <property type="match status" value="1"/>
</dbReference>
<keyword evidence="2" id="KW-0808">Transferase</keyword>
<accession>A0A7H4N184</accession>
<dbReference type="InterPro" id="IPR029063">
    <property type="entry name" value="SAM-dependent_MTases_sf"/>
</dbReference>
<reference evidence="2 3" key="1">
    <citation type="submission" date="2018-06" db="EMBL/GenBank/DDBJ databases">
        <authorList>
            <consortium name="Pathogen Informatics"/>
            <person name="Doyle S."/>
        </authorList>
    </citation>
    <scope>NUCLEOTIDE SEQUENCE [LARGE SCALE GENOMIC DNA]</scope>
    <source>
        <strain evidence="2 3">NCTC11685</strain>
    </source>
</reference>
<evidence type="ECO:0000313" key="2">
    <source>
        <dbReference type="EMBL" id="STV74348.1"/>
    </source>
</evidence>
<feature type="domain" description="Methyltransferase type 11" evidence="1">
    <location>
        <begin position="5"/>
        <end position="47"/>
    </location>
</feature>
<dbReference type="InterPro" id="IPR013216">
    <property type="entry name" value="Methyltransf_11"/>
</dbReference>
<sequence length="70" mass="7687">MPLGLPFADATFDMVINEAMLTMYADKAKEKLVAEYFRFLKPGGRLLTHDIMYTQDALGGGTPGGSCRGW</sequence>
<organism evidence="2 3">
    <name type="scientific">Klebsiella michiganensis</name>
    <dbReference type="NCBI Taxonomy" id="1134687"/>
    <lineage>
        <taxon>Bacteria</taxon>
        <taxon>Pseudomonadati</taxon>
        <taxon>Pseudomonadota</taxon>
        <taxon>Gammaproteobacteria</taxon>
        <taxon>Enterobacterales</taxon>
        <taxon>Enterobacteriaceae</taxon>
        <taxon>Klebsiella/Raoultella group</taxon>
        <taxon>Klebsiella</taxon>
    </lineage>
</organism>
<keyword evidence="2" id="KW-0489">Methyltransferase</keyword>
<comment type="caution">
    <text evidence="2">The sequence shown here is derived from an EMBL/GenBank/DDBJ whole genome shotgun (WGS) entry which is preliminary data.</text>
</comment>
<evidence type="ECO:0000259" key="1">
    <source>
        <dbReference type="Pfam" id="PF08241"/>
    </source>
</evidence>
<dbReference type="Proteomes" id="UP000254863">
    <property type="component" value="Unassembled WGS sequence"/>
</dbReference>
<protein>
    <submittedName>
        <fullName evidence="2">SAM-dependent methyltransferase</fullName>
    </submittedName>
</protein>
<dbReference type="GO" id="GO:0008757">
    <property type="term" value="F:S-adenosylmethionine-dependent methyltransferase activity"/>
    <property type="evidence" value="ECO:0007669"/>
    <property type="project" value="InterPro"/>
</dbReference>
<evidence type="ECO:0000313" key="3">
    <source>
        <dbReference type="Proteomes" id="UP000254863"/>
    </source>
</evidence>
<proteinExistence type="predicted"/>
<dbReference type="SUPFAM" id="SSF53335">
    <property type="entry name" value="S-adenosyl-L-methionine-dependent methyltransferases"/>
    <property type="match status" value="1"/>
</dbReference>